<accession>A0A8J3QF22</accession>
<gene>
    <name evidence="2" type="ORF">Rhe02_64740</name>
</gene>
<reference evidence="2" key="1">
    <citation type="submission" date="2021-01" db="EMBL/GenBank/DDBJ databases">
        <title>Whole genome shotgun sequence of Rhizocola hellebori NBRC 109834.</title>
        <authorList>
            <person name="Komaki H."/>
            <person name="Tamura T."/>
        </authorList>
    </citation>
    <scope>NUCLEOTIDE SEQUENCE</scope>
    <source>
        <strain evidence="2">NBRC 109834</strain>
    </source>
</reference>
<dbReference type="InterPro" id="IPR024775">
    <property type="entry name" value="DinB-like"/>
</dbReference>
<organism evidence="2 3">
    <name type="scientific">Rhizocola hellebori</name>
    <dbReference type="NCBI Taxonomy" id="1392758"/>
    <lineage>
        <taxon>Bacteria</taxon>
        <taxon>Bacillati</taxon>
        <taxon>Actinomycetota</taxon>
        <taxon>Actinomycetes</taxon>
        <taxon>Micromonosporales</taxon>
        <taxon>Micromonosporaceae</taxon>
        <taxon>Rhizocola</taxon>
    </lineage>
</organism>
<name>A0A8J3QF22_9ACTN</name>
<protein>
    <recommendedName>
        <fullName evidence="1">DinB-like domain-containing protein</fullName>
    </recommendedName>
</protein>
<dbReference type="SUPFAM" id="SSF109854">
    <property type="entry name" value="DinB/YfiT-like putative metalloenzymes"/>
    <property type="match status" value="1"/>
</dbReference>
<comment type="caution">
    <text evidence="2">The sequence shown here is derived from an EMBL/GenBank/DDBJ whole genome shotgun (WGS) entry which is preliminary data.</text>
</comment>
<dbReference type="RefSeq" id="WP_203912164.1">
    <property type="nucleotide sequence ID" value="NZ_BONY01000049.1"/>
</dbReference>
<evidence type="ECO:0000313" key="2">
    <source>
        <dbReference type="EMBL" id="GIH08407.1"/>
    </source>
</evidence>
<dbReference type="Proteomes" id="UP000612899">
    <property type="component" value="Unassembled WGS sequence"/>
</dbReference>
<proteinExistence type="predicted"/>
<evidence type="ECO:0000259" key="1">
    <source>
        <dbReference type="Pfam" id="PF12867"/>
    </source>
</evidence>
<dbReference type="Pfam" id="PF12867">
    <property type="entry name" value="DinB_2"/>
    <property type="match status" value="1"/>
</dbReference>
<dbReference type="InterPro" id="IPR034660">
    <property type="entry name" value="DinB/YfiT-like"/>
</dbReference>
<dbReference type="EMBL" id="BONY01000049">
    <property type="protein sequence ID" value="GIH08407.1"/>
    <property type="molecule type" value="Genomic_DNA"/>
</dbReference>
<feature type="domain" description="DinB-like" evidence="1">
    <location>
        <begin position="21"/>
        <end position="174"/>
    </location>
</feature>
<evidence type="ECO:0000313" key="3">
    <source>
        <dbReference type="Proteomes" id="UP000612899"/>
    </source>
</evidence>
<dbReference type="AlphaFoldDB" id="A0A8J3QF22"/>
<sequence length="184" mass="20784">MEISWGRLLVDQLEFYWEFHLRPRLAGLTDEEYFWEPVEGCWSVRPGSDGLFLMDGRVPGAPPPTLTTIAWRMMHLAVECLATRTSAFFSDSDLPDEVSMWDIRREPAQLPGTADDAVAFLEKHYLAWHAGISALDEAGLSAPLGPRGARFAQDPMAGLIVHISREFIHHGAEIALMRDFYRAR</sequence>
<keyword evidence="3" id="KW-1185">Reference proteome</keyword>